<feature type="domain" description="Lysidine-tRNA(Ile) synthetase C-terminal" evidence="9">
    <location>
        <begin position="367"/>
        <end position="428"/>
    </location>
</feature>
<evidence type="ECO:0000256" key="3">
    <source>
        <dbReference type="ARBA" id="ARBA00022598"/>
    </source>
</evidence>
<dbReference type="Pfam" id="PF01171">
    <property type="entry name" value="ATP_bind_3"/>
    <property type="match status" value="1"/>
</dbReference>
<dbReference type="HAMAP" id="MF_01161">
    <property type="entry name" value="tRNA_Ile_lys_synt"/>
    <property type="match status" value="1"/>
</dbReference>
<organism evidence="10 11">
    <name type="scientific">Ligilactobacillus araffinosus DSM 20653</name>
    <dbReference type="NCBI Taxonomy" id="1423820"/>
    <lineage>
        <taxon>Bacteria</taxon>
        <taxon>Bacillati</taxon>
        <taxon>Bacillota</taxon>
        <taxon>Bacilli</taxon>
        <taxon>Lactobacillales</taxon>
        <taxon>Lactobacillaceae</taxon>
        <taxon>Ligilactobacillus</taxon>
    </lineage>
</organism>
<evidence type="ECO:0000256" key="2">
    <source>
        <dbReference type="ARBA" id="ARBA00022490"/>
    </source>
</evidence>
<dbReference type="NCBIfam" id="TIGR02432">
    <property type="entry name" value="lysidine_TilS_N"/>
    <property type="match status" value="1"/>
</dbReference>
<comment type="caution">
    <text evidence="8">Lacks conserved residue(s) required for the propagation of feature annotation.</text>
</comment>
<dbReference type="SMART" id="SM00977">
    <property type="entry name" value="TilS_C"/>
    <property type="match status" value="1"/>
</dbReference>
<dbReference type="InterPro" id="IPR012796">
    <property type="entry name" value="Lysidine-tRNA-synth_C"/>
</dbReference>
<evidence type="ECO:0000256" key="6">
    <source>
        <dbReference type="ARBA" id="ARBA00022840"/>
    </source>
</evidence>
<dbReference type="InterPro" id="IPR014729">
    <property type="entry name" value="Rossmann-like_a/b/a_fold"/>
</dbReference>
<evidence type="ECO:0000256" key="4">
    <source>
        <dbReference type="ARBA" id="ARBA00022694"/>
    </source>
</evidence>
<dbReference type="Gene3D" id="3.40.50.620">
    <property type="entry name" value="HUPs"/>
    <property type="match status" value="1"/>
</dbReference>
<comment type="subcellular location">
    <subcellularLocation>
        <location evidence="1 8">Cytoplasm</location>
    </subcellularLocation>
</comment>
<dbReference type="RefSeq" id="WP_057907238.1">
    <property type="nucleotide sequence ID" value="NZ_AYYZ01000030.1"/>
</dbReference>
<keyword evidence="5" id="KW-0547">Nucleotide-binding</keyword>
<dbReference type="EC" id="6.3.4.19" evidence="8"/>
<dbReference type="EMBL" id="AYYZ01000030">
    <property type="protein sequence ID" value="KRM51613.1"/>
    <property type="molecule type" value="Genomic_DNA"/>
</dbReference>
<evidence type="ECO:0000313" key="11">
    <source>
        <dbReference type="Proteomes" id="UP000051291"/>
    </source>
</evidence>
<dbReference type="SUPFAM" id="SSF56037">
    <property type="entry name" value="PheT/TilS domain"/>
    <property type="match status" value="1"/>
</dbReference>
<dbReference type="SUPFAM" id="SSF52402">
    <property type="entry name" value="Adenine nucleotide alpha hydrolases-like"/>
    <property type="match status" value="1"/>
</dbReference>
<gene>
    <name evidence="8" type="primary">tilS</name>
    <name evidence="10" type="ORF">FC64_GL001424</name>
</gene>
<comment type="caution">
    <text evidence="10">The sequence shown here is derived from an EMBL/GenBank/DDBJ whole genome shotgun (WGS) entry which is preliminary data.</text>
</comment>
<dbReference type="NCBIfam" id="TIGR02433">
    <property type="entry name" value="lysidine_TilS_C"/>
    <property type="match status" value="1"/>
</dbReference>
<evidence type="ECO:0000259" key="9">
    <source>
        <dbReference type="SMART" id="SM00977"/>
    </source>
</evidence>
<dbReference type="GO" id="GO:0006400">
    <property type="term" value="P:tRNA modification"/>
    <property type="evidence" value="ECO:0007669"/>
    <property type="project" value="UniProtKB-UniRule"/>
</dbReference>
<dbReference type="PANTHER" id="PTHR43033">
    <property type="entry name" value="TRNA(ILE)-LYSIDINE SYNTHASE-RELATED"/>
    <property type="match status" value="1"/>
</dbReference>
<sequence>MELEFIRNWKKFDLNRQPLLVAVSTGVDSMALLDLLQRLPENVRPQITVGYVDHRLREQSNAETQFIQEYCCQHHLPLKIGVWNVDQHPQHGIEEAARKFRYAFFAQTMDELGIATLATAHHADDLAETFLMKLLRGGELSQLIGIVPCRSMGQGRKLIRPLLPYSKQQLYDYAKQRQLTFFEDETNQNDDVLRNRIRHHIIPQLKCENPRFLDHVRSYTQQLSSTLKVNQQFLQQQLMQLLENDQVNLSAWMNLDQTMRRAVLKEYLIQHAVPLHQRQLEEVVSFLENHQKPQGTFQLDAKRMLIKEYAHFYLASRKEALKTVSDQSFLIQSKTLVSMAAFELTLDQCEQIDADEQLKFNQLPVGLTLRHRLPGDWLRIREGTKKLTRFLIDKKIPQRERQALWVIADERQEVYALFGNRPNSMIYLSQPVENATIRYIVAIKYRKR</sequence>
<proteinExistence type="inferred from homology"/>
<evidence type="ECO:0000256" key="7">
    <source>
        <dbReference type="ARBA" id="ARBA00048539"/>
    </source>
</evidence>
<evidence type="ECO:0000313" key="10">
    <source>
        <dbReference type="EMBL" id="KRM51613.1"/>
    </source>
</evidence>
<dbReference type="InterPro" id="IPR012094">
    <property type="entry name" value="tRNA_Ile_lys_synt"/>
</dbReference>
<name>A0A0R1Z9V7_9LACO</name>
<protein>
    <recommendedName>
        <fullName evidence="8">tRNA(Ile)-lysidine synthase</fullName>
        <ecNumber evidence="8">6.3.4.19</ecNumber>
    </recommendedName>
    <alternativeName>
        <fullName evidence="8">tRNA(Ile)-2-lysyl-cytidine synthase</fullName>
    </alternativeName>
    <alternativeName>
        <fullName evidence="8">tRNA(Ile)-lysidine synthetase</fullName>
    </alternativeName>
</protein>
<dbReference type="InterPro" id="IPR011063">
    <property type="entry name" value="TilS/TtcA_N"/>
</dbReference>
<dbReference type="InterPro" id="IPR012795">
    <property type="entry name" value="tRNA_Ile_lys_synt_N"/>
</dbReference>
<dbReference type="STRING" id="1423820.FC64_GL001424"/>
<evidence type="ECO:0000256" key="5">
    <source>
        <dbReference type="ARBA" id="ARBA00022741"/>
    </source>
</evidence>
<dbReference type="Proteomes" id="UP000051291">
    <property type="component" value="Unassembled WGS sequence"/>
</dbReference>
<evidence type="ECO:0000256" key="8">
    <source>
        <dbReference type="HAMAP-Rule" id="MF_01161"/>
    </source>
</evidence>
<dbReference type="PANTHER" id="PTHR43033:SF1">
    <property type="entry name" value="TRNA(ILE)-LYSIDINE SYNTHASE-RELATED"/>
    <property type="match status" value="1"/>
</dbReference>
<keyword evidence="4 8" id="KW-0819">tRNA processing</keyword>
<keyword evidence="2 8" id="KW-0963">Cytoplasm</keyword>
<evidence type="ECO:0000256" key="1">
    <source>
        <dbReference type="ARBA" id="ARBA00004496"/>
    </source>
</evidence>
<accession>A0A0R1Z9V7</accession>
<dbReference type="GO" id="GO:0032267">
    <property type="term" value="F:tRNA(Ile)-lysidine synthase activity"/>
    <property type="evidence" value="ECO:0007669"/>
    <property type="project" value="UniProtKB-EC"/>
</dbReference>
<comment type="similarity">
    <text evidence="8">Belongs to the tRNA(Ile)-lysidine synthase family.</text>
</comment>
<keyword evidence="6" id="KW-0067">ATP-binding</keyword>
<reference evidence="10 11" key="1">
    <citation type="journal article" date="2015" name="Genome Announc.">
        <title>Expanding the biotechnology potential of lactobacilli through comparative genomics of 213 strains and associated genera.</title>
        <authorList>
            <person name="Sun Z."/>
            <person name="Harris H.M."/>
            <person name="McCann A."/>
            <person name="Guo C."/>
            <person name="Argimon S."/>
            <person name="Zhang W."/>
            <person name="Yang X."/>
            <person name="Jeffery I.B."/>
            <person name="Cooney J.C."/>
            <person name="Kagawa T.F."/>
            <person name="Liu W."/>
            <person name="Song Y."/>
            <person name="Salvetti E."/>
            <person name="Wrobel A."/>
            <person name="Rasinkangas P."/>
            <person name="Parkhill J."/>
            <person name="Rea M.C."/>
            <person name="O'Sullivan O."/>
            <person name="Ritari J."/>
            <person name="Douillard F.P."/>
            <person name="Paul Ross R."/>
            <person name="Yang R."/>
            <person name="Briner A.E."/>
            <person name="Felis G.E."/>
            <person name="de Vos W.M."/>
            <person name="Barrangou R."/>
            <person name="Klaenhammer T.R."/>
            <person name="Caufield P.W."/>
            <person name="Cui Y."/>
            <person name="Zhang H."/>
            <person name="O'Toole P.W."/>
        </authorList>
    </citation>
    <scope>NUCLEOTIDE SEQUENCE [LARGE SCALE GENOMIC DNA]</scope>
    <source>
        <strain evidence="10 11">DSM 20653</strain>
    </source>
</reference>
<keyword evidence="11" id="KW-1185">Reference proteome</keyword>
<dbReference type="GO" id="GO:0005737">
    <property type="term" value="C:cytoplasm"/>
    <property type="evidence" value="ECO:0007669"/>
    <property type="project" value="UniProtKB-SubCell"/>
</dbReference>
<dbReference type="CDD" id="cd01992">
    <property type="entry name" value="TilS_N"/>
    <property type="match status" value="1"/>
</dbReference>
<dbReference type="GO" id="GO:0005524">
    <property type="term" value="F:ATP binding"/>
    <property type="evidence" value="ECO:0007669"/>
    <property type="project" value="UniProtKB-KW"/>
</dbReference>
<comment type="function">
    <text evidence="8">Ligates lysine onto the cytidine present at position 34 of the AUA codon-specific tRNA(Ile) that contains the anticodon CAU, in an ATP-dependent manner. Cytidine is converted to lysidine, thus changing the amino acid specificity of the tRNA from methionine to isoleucine.</text>
</comment>
<dbReference type="PATRIC" id="fig|1423820.4.peg.1450"/>
<dbReference type="AlphaFoldDB" id="A0A0R1Z9V7"/>
<keyword evidence="3 8" id="KW-0436">Ligase</keyword>
<comment type="catalytic activity">
    <reaction evidence="7 8">
        <text>cytidine(34) in tRNA(Ile2) + L-lysine + ATP = lysidine(34) in tRNA(Ile2) + AMP + diphosphate + H(+)</text>
        <dbReference type="Rhea" id="RHEA:43744"/>
        <dbReference type="Rhea" id="RHEA-COMP:10625"/>
        <dbReference type="Rhea" id="RHEA-COMP:10670"/>
        <dbReference type="ChEBI" id="CHEBI:15378"/>
        <dbReference type="ChEBI" id="CHEBI:30616"/>
        <dbReference type="ChEBI" id="CHEBI:32551"/>
        <dbReference type="ChEBI" id="CHEBI:33019"/>
        <dbReference type="ChEBI" id="CHEBI:82748"/>
        <dbReference type="ChEBI" id="CHEBI:83665"/>
        <dbReference type="ChEBI" id="CHEBI:456215"/>
        <dbReference type="EC" id="6.3.4.19"/>
    </reaction>
</comment>